<dbReference type="GO" id="GO:0008406">
    <property type="term" value="P:gonad development"/>
    <property type="evidence" value="ECO:0007669"/>
    <property type="project" value="UniProtKB-ARBA"/>
</dbReference>
<organism evidence="11 12">
    <name type="scientific">Clunio marinus</name>
    <dbReference type="NCBI Taxonomy" id="568069"/>
    <lineage>
        <taxon>Eukaryota</taxon>
        <taxon>Metazoa</taxon>
        <taxon>Ecdysozoa</taxon>
        <taxon>Arthropoda</taxon>
        <taxon>Hexapoda</taxon>
        <taxon>Insecta</taxon>
        <taxon>Pterygota</taxon>
        <taxon>Neoptera</taxon>
        <taxon>Endopterygota</taxon>
        <taxon>Diptera</taxon>
        <taxon>Nematocera</taxon>
        <taxon>Chironomoidea</taxon>
        <taxon>Chironomidae</taxon>
        <taxon>Clunio</taxon>
    </lineage>
</organism>
<keyword evidence="5" id="KW-0805">Transcription regulation</keyword>
<evidence type="ECO:0000256" key="8">
    <source>
        <dbReference type="ARBA" id="ARBA00037382"/>
    </source>
</evidence>
<dbReference type="GO" id="GO:0045467">
    <property type="term" value="P:R7 cell development"/>
    <property type="evidence" value="ECO:0007669"/>
    <property type="project" value="UniProtKB-ARBA"/>
</dbReference>
<keyword evidence="7" id="KW-0539">Nucleus</keyword>
<evidence type="ECO:0000256" key="5">
    <source>
        <dbReference type="ARBA" id="ARBA00023015"/>
    </source>
</evidence>
<dbReference type="Pfam" id="PF00651">
    <property type="entry name" value="BTB"/>
    <property type="match status" value="1"/>
</dbReference>
<protein>
    <submittedName>
        <fullName evidence="11">CLUMA_CG020825, isoform A</fullName>
    </submittedName>
</protein>
<reference evidence="11 12" key="1">
    <citation type="submission" date="2015-04" db="EMBL/GenBank/DDBJ databases">
        <authorList>
            <person name="Syromyatnikov M.Y."/>
            <person name="Popov V.N."/>
        </authorList>
    </citation>
    <scope>NUCLEOTIDE SEQUENCE [LARGE SCALE GENOMIC DNA]</scope>
</reference>
<dbReference type="PANTHER" id="PTHR23110">
    <property type="entry name" value="BTB DOMAIN TRANSCRIPTION FACTOR"/>
    <property type="match status" value="1"/>
</dbReference>
<evidence type="ECO:0000313" key="12">
    <source>
        <dbReference type="Proteomes" id="UP000183832"/>
    </source>
</evidence>
<feature type="region of interest" description="Disordered" evidence="9">
    <location>
        <begin position="178"/>
        <end position="197"/>
    </location>
</feature>
<dbReference type="InterPro" id="IPR000210">
    <property type="entry name" value="BTB/POZ_dom"/>
</dbReference>
<dbReference type="CDD" id="cd18315">
    <property type="entry name" value="BTB_POZ_BAB-like"/>
    <property type="match status" value="1"/>
</dbReference>
<dbReference type="SMART" id="SM00355">
    <property type="entry name" value="ZnF_C2H2"/>
    <property type="match status" value="2"/>
</dbReference>
<dbReference type="GO" id="GO:0005634">
    <property type="term" value="C:nucleus"/>
    <property type="evidence" value="ECO:0007669"/>
    <property type="project" value="UniProtKB-SubCell"/>
</dbReference>
<evidence type="ECO:0000256" key="3">
    <source>
        <dbReference type="ARBA" id="ARBA00022782"/>
    </source>
</evidence>
<feature type="domain" description="BTB" evidence="10">
    <location>
        <begin position="25"/>
        <end position="91"/>
    </location>
</feature>
<dbReference type="PROSITE" id="PS00028">
    <property type="entry name" value="ZINC_FINGER_C2H2_1"/>
    <property type="match status" value="1"/>
</dbReference>
<proteinExistence type="predicted"/>
<dbReference type="InterPro" id="IPR051095">
    <property type="entry name" value="Dros_DevTransReg"/>
</dbReference>
<dbReference type="GO" id="GO:0045476">
    <property type="term" value="P:nurse cell apoptotic process"/>
    <property type="evidence" value="ECO:0007669"/>
    <property type="project" value="UniProtKB-ARBA"/>
</dbReference>
<keyword evidence="4" id="KW-0524">Neurogenesis</keyword>
<dbReference type="GO" id="GO:0007464">
    <property type="term" value="P:R3/R4 cell fate commitment"/>
    <property type="evidence" value="ECO:0007669"/>
    <property type="project" value="UniProtKB-ARBA"/>
</dbReference>
<evidence type="ECO:0000256" key="2">
    <source>
        <dbReference type="ARBA" id="ARBA00022473"/>
    </source>
</evidence>
<dbReference type="GO" id="GO:0016199">
    <property type="term" value="P:axon midline choice point recognition"/>
    <property type="evidence" value="ECO:0007669"/>
    <property type="project" value="UniProtKB-ARBA"/>
</dbReference>
<keyword evidence="12" id="KW-1185">Reference proteome</keyword>
<evidence type="ECO:0000256" key="9">
    <source>
        <dbReference type="SAM" id="MobiDB-lite"/>
    </source>
</evidence>
<dbReference type="InterPro" id="IPR013087">
    <property type="entry name" value="Znf_C2H2_type"/>
</dbReference>
<dbReference type="GO" id="GO:0007526">
    <property type="term" value="P:larval somatic muscle development"/>
    <property type="evidence" value="ECO:0007669"/>
    <property type="project" value="UniProtKB-ARBA"/>
</dbReference>
<comment type="function">
    <text evidence="8">Putative transcription factor required for axon growth and guidance in the central and peripheral nervous systems. Repels CNS axons away from the midline by promoting the expression of the midline repellent sli and its receptor robo.</text>
</comment>
<dbReference type="PROSITE" id="PS50097">
    <property type="entry name" value="BTB"/>
    <property type="match status" value="1"/>
</dbReference>
<dbReference type="GO" id="GO:0035167">
    <property type="term" value="P:larval lymph gland hemopoiesis"/>
    <property type="evidence" value="ECO:0007669"/>
    <property type="project" value="UniProtKB-ARBA"/>
</dbReference>
<evidence type="ECO:0000313" key="11">
    <source>
        <dbReference type="EMBL" id="CRL08089.1"/>
    </source>
</evidence>
<dbReference type="AlphaFoldDB" id="A0A1J1JAN2"/>
<gene>
    <name evidence="11" type="primary">2</name>
    <name evidence="11" type="synonym">3</name>
    <name evidence="11" type="synonym">4</name>
    <name evidence="11" type="synonym">5</name>
    <name evidence="11" type="ORF">CLUMA_CG020825</name>
</gene>
<dbReference type="EMBL" id="CVRI01000074">
    <property type="protein sequence ID" value="CRL08089.1"/>
    <property type="molecule type" value="Genomic_DNA"/>
</dbReference>
<name>A0A1J1JAN2_9DIPT</name>
<dbReference type="SMART" id="SM00225">
    <property type="entry name" value="BTB"/>
    <property type="match status" value="1"/>
</dbReference>
<dbReference type="OrthoDB" id="6482909at2759"/>
<sequence length="293" mass="34139">MASFKNHGNSINFKCFQLLNNESFVDVSIVASGRYLQAHKLVLAAASSYFEEIFKIIPNSCTHPVIVLNIPYIHLQYLMQYIYCGYIDIESSEVNEFQKLLNSMNVEYIREDIAKEDNQILITSFTEDSIDENDITSMTLSERQENEEREAYDFPEDLQAEDESPQPIHNLQLYNNRTSTSSIKSNPPKEKSGFSINMEGKHSVKRVVPSQKFQNFMFKNPTICPFCNKFFNTTKHRNEHVKYCFDNPNRVVSQCKICSKSVCDPYYLRKHMKNVHGKNADPYVRLENRQHKL</sequence>
<dbReference type="InterPro" id="IPR011333">
    <property type="entry name" value="SKP1/BTB/POZ_sf"/>
</dbReference>
<dbReference type="GO" id="GO:0048813">
    <property type="term" value="P:dendrite morphogenesis"/>
    <property type="evidence" value="ECO:0007669"/>
    <property type="project" value="UniProtKB-ARBA"/>
</dbReference>
<dbReference type="SUPFAM" id="SSF54695">
    <property type="entry name" value="POZ domain"/>
    <property type="match status" value="1"/>
</dbReference>
<evidence type="ECO:0000256" key="1">
    <source>
        <dbReference type="ARBA" id="ARBA00004123"/>
    </source>
</evidence>
<dbReference type="PANTHER" id="PTHR23110:SF111">
    <property type="entry name" value="LONGITUDINALS LACKING PROTEIN, ISOFORMS F_I_K_T"/>
    <property type="match status" value="1"/>
</dbReference>
<keyword evidence="3" id="KW-0221">Differentiation</keyword>
<dbReference type="Pfam" id="PF00096">
    <property type="entry name" value="zf-C2H2"/>
    <property type="match status" value="1"/>
</dbReference>
<dbReference type="Gene3D" id="3.30.160.60">
    <property type="entry name" value="Classic Zinc Finger"/>
    <property type="match status" value="1"/>
</dbReference>
<evidence type="ECO:0000259" key="10">
    <source>
        <dbReference type="PROSITE" id="PS50097"/>
    </source>
</evidence>
<evidence type="ECO:0000256" key="7">
    <source>
        <dbReference type="ARBA" id="ARBA00023242"/>
    </source>
</evidence>
<evidence type="ECO:0000256" key="4">
    <source>
        <dbReference type="ARBA" id="ARBA00022902"/>
    </source>
</evidence>
<accession>A0A1J1JAN2</accession>
<keyword evidence="6" id="KW-0804">Transcription</keyword>
<evidence type="ECO:0000256" key="6">
    <source>
        <dbReference type="ARBA" id="ARBA00023163"/>
    </source>
</evidence>
<dbReference type="Gene3D" id="3.30.710.10">
    <property type="entry name" value="Potassium Channel Kv1.1, Chain A"/>
    <property type="match status" value="1"/>
</dbReference>
<dbReference type="GO" id="GO:0006357">
    <property type="term" value="P:regulation of transcription by RNA polymerase II"/>
    <property type="evidence" value="ECO:0007669"/>
    <property type="project" value="TreeGrafter"/>
</dbReference>
<keyword evidence="2" id="KW-0217">Developmental protein</keyword>
<dbReference type="Proteomes" id="UP000183832">
    <property type="component" value="Unassembled WGS sequence"/>
</dbReference>
<comment type="subcellular location">
    <subcellularLocation>
        <location evidence="1">Nucleus</location>
    </subcellularLocation>
</comment>
<dbReference type="STRING" id="568069.A0A1J1JAN2"/>